<evidence type="ECO:0000256" key="1">
    <source>
        <dbReference type="SAM" id="MobiDB-lite"/>
    </source>
</evidence>
<gene>
    <name evidence="2" type="ORF">J4Q44_G00169250</name>
</gene>
<accession>A0AAN8QWQ3</accession>
<protein>
    <submittedName>
        <fullName evidence="2">Uncharacterized protein</fullName>
    </submittedName>
</protein>
<sequence>MCSRVFHLLTCQEDLRSSNPIRDGTLPLLENTGPPSSSSHPTDAFPTFSLLPQPSCFSTVWNENEIQYITVI</sequence>
<keyword evidence="3" id="KW-1185">Reference proteome</keyword>
<proteinExistence type="predicted"/>
<organism evidence="2 3">
    <name type="scientific">Coregonus suidteri</name>
    <dbReference type="NCBI Taxonomy" id="861788"/>
    <lineage>
        <taxon>Eukaryota</taxon>
        <taxon>Metazoa</taxon>
        <taxon>Chordata</taxon>
        <taxon>Craniata</taxon>
        <taxon>Vertebrata</taxon>
        <taxon>Euteleostomi</taxon>
        <taxon>Actinopterygii</taxon>
        <taxon>Neopterygii</taxon>
        <taxon>Teleostei</taxon>
        <taxon>Protacanthopterygii</taxon>
        <taxon>Salmoniformes</taxon>
        <taxon>Salmonidae</taxon>
        <taxon>Coregoninae</taxon>
        <taxon>Coregonus</taxon>
    </lineage>
</organism>
<name>A0AAN8QWQ3_9TELE</name>
<dbReference type="Proteomes" id="UP001356427">
    <property type="component" value="Unassembled WGS sequence"/>
</dbReference>
<dbReference type="AlphaFoldDB" id="A0AAN8QWQ3"/>
<comment type="caution">
    <text evidence="2">The sequence shown here is derived from an EMBL/GenBank/DDBJ whole genome shotgun (WGS) entry which is preliminary data.</text>
</comment>
<feature type="region of interest" description="Disordered" evidence="1">
    <location>
        <begin position="22"/>
        <end position="44"/>
    </location>
</feature>
<evidence type="ECO:0000313" key="2">
    <source>
        <dbReference type="EMBL" id="KAK6313578.1"/>
    </source>
</evidence>
<evidence type="ECO:0000313" key="3">
    <source>
        <dbReference type="Proteomes" id="UP001356427"/>
    </source>
</evidence>
<reference evidence="2 3" key="1">
    <citation type="submission" date="2021-04" db="EMBL/GenBank/DDBJ databases">
        <authorList>
            <person name="De Guttry C."/>
            <person name="Zahm M."/>
            <person name="Klopp C."/>
            <person name="Cabau C."/>
            <person name="Louis A."/>
            <person name="Berthelot C."/>
            <person name="Parey E."/>
            <person name="Roest Crollius H."/>
            <person name="Montfort J."/>
            <person name="Robinson-Rechavi M."/>
            <person name="Bucao C."/>
            <person name="Bouchez O."/>
            <person name="Gislard M."/>
            <person name="Lluch J."/>
            <person name="Milhes M."/>
            <person name="Lampietro C."/>
            <person name="Lopez Roques C."/>
            <person name="Donnadieu C."/>
            <person name="Braasch I."/>
            <person name="Desvignes T."/>
            <person name="Postlethwait J."/>
            <person name="Bobe J."/>
            <person name="Wedekind C."/>
            <person name="Guiguen Y."/>
        </authorList>
    </citation>
    <scope>NUCLEOTIDE SEQUENCE [LARGE SCALE GENOMIC DNA]</scope>
    <source>
        <strain evidence="2">Cs_M1</strain>
        <tissue evidence="2">Blood</tissue>
    </source>
</reference>
<dbReference type="EMBL" id="JAGTTL010000014">
    <property type="protein sequence ID" value="KAK6313578.1"/>
    <property type="molecule type" value="Genomic_DNA"/>
</dbReference>